<evidence type="ECO:0000256" key="1">
    <source>
        <dbReference type="ARBA" id="ARBA00009986"/>
    </source>
</evidence>
<dbReference type="Gene3D" id="3.40.605.10">
    <property type="entry name" value="Aldehyde Dehydrogenase, Chain A, domain 1"/>
    <property type="match status" value="1"/>
</dbReference>
<feature type="region of interest" description="Disordered" evidence="5">
    <location>
        <begin position="19"/>
        <end position="64"/>
    </location>
</feature>
<comment type="similarity">
    <text evidence="1 4">Belongs to the aldehyde dehydrogenase family.</text>
</comment>
<gene>
    <name evidence="7" type="ORF">TrST_g6515</name>
</gene>
<accession>A0A9W7AV96</accession>
<dbReference type="FunFam" id="3.40.309.10:FF:000009">
    <property type="entry name" value="Aldehyde dehydrogenase A"/>
    <property type="match status" value="1"/>
</dbReference>
<dbReference type="InterPro" id="IPR016162">
    <property type="entry name" value="Ald_DH_N"/>
</dbReference>
<dbReference type="InterPro" id="IPR016161">
    <property type="entry name" value="Ald_DH/histidinol_DH"/>
</dbReference>
<reference evidence="8" key="1">
    <citation type="journal article" date="2023" name="Commun. Biol.">
        <title>Genome analysis of Parmales, the sister group of diatoms, reveals the evolutionary specialization of diatoms from phago-mixotrophs to photoautotrophs.</title>
        <authorList>
            <person name="Ban H."/>
            <person name="Sato S."/>
            <person name="Yoshikawa S."/>
            <person name="Yamada K."/>
            <person name="Nakamura Y."/>
            <person name="Ichinomiya M."/>
            <person name="Sato N."/>
            <person name="Blanc-Mathieu R."/>
            <person name="Endo H."/>
            <person name="Kuwata A."/>
            <person name="Ogata H."/>
        </authorList>
    </citation>
    <scope>NUCLEOTIDE SEQUENCE [LARGE SCALE GENOMIC DNA]</scope>
    <source>
        <strain evidence="8">NIES 3701</strain>
    </source>
</reference>
<dbReference type="EMBL" id="BRXY01000223">
    <property type="protein sequence ID" value="GMH78539.1"/>
    <property type="molecule type" value="Genomic_DNA"/>
</dbReference>
<feature type="compositionally biased region" description="Low complexity" evidence="5">
    <location>
        <begin position="32"/>
        <end position="42"/>
    </location>
</feature>
<evidence type="ECO:0000313" key="7">
    <source>
        <dbReference type="EMBL" id="GMH78539.1"/>
    </source>
</evidence>
<comment type="caution">
    <text evidence="7">The sequence shown here is derived from an EMBL/GenBank/DDBJ whole genome shotgun (WGS) entry which is preliminary data.</text>
</comment>
<keyword evidence="8" id="KW-1185">Reference proteome</keyword>
<dbReference type="GO" id="GO:0016620">
    <property type="term" value="F:oxidoreductase activity, acting on the aldehyde or oxo group of donors, NAD or NADP as acceptor"/>
    <property type="evidence" value="ECO:0007669"/>
    <property type="project" value="InterPro"/>
</dbReference>
<dbReference type="AlphaFoldDB" id="A0A9W7AV96"/>
<dbReference type="SUPFAM" id="SSF53720">
    <property type="entry name" value="ALDH-like"/>
    <property type="match status" value="1"/>
</dbReference>
<evidence type="ECO:0000256" key="4">
    <source>
        <dbReference type="RuleBase" id="RU003345"/>
    </source>
</evidence>
<feature type="active site" evidence="3">
    <location>
        <position position="341"/>
    </location>
</feature>
<dbReference type="InterPro" id="IPR029510">
    <property type="entry name" value="Ald_DH_CS_GLU"/>
</dbReference>
<sequence>MDNEEKLRESQEDLIAILHGRLKSDGPPPKSSPKSSPNSPLRLKSDGPPPKSPPAYLRPGPTQRGSLALGFMEAGIHQSPSTLIASLLPSPLCQYIGGEARESSGDDYFEVEDPSTGQILHGRAPVGTTADAHASLCTAAIVQPKWARMPANVRGEALKAMATVIRDHVDELATILASEQNKVKALAEIEIRYAAEYFEFYAGSARLFQGEIVNSDSPNENIYVHKIPLGVSVGICPWNFPVFMMARKIAPALVTGNCVVVKTSEEAPLACSLLARLWSESDIEAMPTKGTWSVLTGRGTTVGQALVASPLANIISFTGSVATGKAIMKSAANNMTKVSLELGGKAPAIVCKDANLDLTVTAIVASRVLYSGQVCNSCERVYVHEDVAEEFIARVVDAMKAVKVGNPNDEDAPDCCGLINSTQRIKVHQMVHRAIGAGAKILCGGNMVDGPGYKYEPTVLIGVKQDSEIVQEEIFGPVLPILTFFTLDEAFSLANDSKFGLTSSIYTTNADVVERSKAALRFGETYVNRENFEAIQGFHAGMRQSGIGGADGIHGLEEYLATHVVYQRYDENAGN</sequence>
<dbReference type="InterPro" id="IPR015590">
    <property type="entry name" value="Aldehyde_DH_dom"/>
</dbReference>
<feature type="domain" description="Aldehyde dehydrogenase" evidence="6">
    <location>
        <begin position="103"/>
        <end position="564"/>
    </location>
</feature>
<evidence type="ECO:0000313" key="8">
    <source>
        <dbReference type="Proteomes" id="UP001165085"/>
    </source>
</evidence>
<evidence type="ECO:0000256" key="5">
    <source>
        <dbReference type="SAM" id="MobiDB-lite"/>
    </source>
</evidence>
<dbReference type="PANTHER" id="PTHR11699">
    <property type="entry name" value="ALDEHYDE DEHYDROGENASE-RELATED"/>
    <property type="match status" value="1"/>
</dbReference>
<evidence type="ECO:0000259" key="6">
    <source>
        <dbReference type="Pfam" id="PF00171"/>
    </source>
</evidence>
<dbReference type="InterPro" id="IPR016163">
    <property type="entry name" value="Ald_DH_C"/>
</dbReference>
<name>A0A9W7AV96_9STRA</name>
<evidence type="ECO:0000256" key="3">
    <source>
        <dbReference type="PROSITE-ProRule" id="PRU10007"/>
    </source>
</evidence>
<dbReference type="Pfam" id="PF00171">
    <property type="entry name" value="Aldedh"/>
    <property type="match status" value="1"/>
</dbReference>
<dbReference type="OrthoDB" id="310895at2759"/>
<evidence type="ECO:0000256" key="2">
    <source>
        <dbReference type="ARBA" id="ARBA00023002"/>
    </source>
</evidence>
<organism evidence="7 8">
    <name type="scientific">Triparma strigata</name>
    <dbReference type="NCBI Taxonomy" id="1606541"/>
    <lineage>
        <taxon>Eukaryota</taxon>
        <taxon>Sar</taxon>
        <taxon>Stramenopiles</taxon>
        <taxon>Ochrophyta</taxon>
        <taxon>Bolidophyceae</taxon>
        <taxon>Parmales</taxon>
        <taxon>Triparmaceae</taxon>
        <taxon>Triparma</taxon>
    </lineage>
</organism>
<dbReference type="NCBIfam" id="NF007497">
    <property type="entry name" value="PRK10090.1"/>
    <property type="match status" value="1"/>
</dbReference>
<dbReference type="Proteomes" id="UP001165085">
    <property type="component" value="Unassembled WGS sequence"/>
</dbReference>
<dbReference type="PROSITE" id="PS00687">
    <property type="entry name" value="ALDEHYDE_DEHYDR_GLU"/>
    <property type="match status" value="1"/>
</dbReference>
<protein>
    <recommendedName>
        <fullName evidence="6">Aldehyde dehydrogenase domain-containing protein</fullName>
    </recommendedName>
</protein>
<dbReference type="FunFam" id="3.40.605.10:FF:000007">
    <property type="entry name" value="NAD/NADP-dependent betaine aldehyde dehydrogenase"/>
    <property type="match status" value="1"/>
</dbReference>
<dbReference type="Gene3D" id="3.40.309.10">
    <property type="entry name" value="Aldehyde Dehydrogenase, Chain A, domain 2"/>
    <property type="match status" value="1"/>
</dbReference>
<proteinExistence type="inferred from homology"/>
<keyword evidence="2 4" id="KW-0560">Oxidoreductase</keyword>